<comment type="caution">
    <text evidence="1">The sequence shown here is derived from an EMBL/GenBank/DDBJ whole genome shotgun (WGS) entry which is preliminary data.</text>
</comment>
<proteinExistence type="predicted"/>
<dbReference type="AlphaFoldDB" id="A0A3M2W9I4"/>
<dbReference type="Proteomes" id="UP000277952">
    <property type="component" value="Unassembled WGS sequence"/>
</dbReference>
<accession>A0A3M2W9I4</accession>
<name>A0A3M2W9I4_PSEA0</name>
<sequence length="64" mass="7340">MPCIGIQHAANPALVFYFESWRILRPVFAPIVDLGRADFGMSEPRLDLSDVGLMLRGHWWLRLS</sequence>
<evidence type="ECO:0000313" key="2">
    <source>
        <dbReference type="Proteomes" id="UP000277952"/>
    </source>
</evidence>
<evidence type="ECO:0000313" key="1">
    <source>
        <dbReference type="EMBL" id="RML48126.1"/>
    </source>
</evidence>
<gene>
    <name evidence="1" type="ORF">ALQ94_102572</name>
</gene>
<reference evidence="1 2" key="1">
    <citation type="submission" date="2018-08" db="EMBL/GenBank/DDBJ databases">
        <title>Recombination of ecologically and evolutionarily significant loci maintains genetic cohesion in the Pseudomonas syringae species complex.</title>
        <authorList>
            <person name="Dillon M."/>
            <person name="Thakur S."/>
            <person name="Almeida R.N.D."/>
            <person name="Weir B.S."/>
            <person name="Guttman D.S."/>
        </authorList>
    </citation>
    <scope>NUCLEOTIDE SEQUENCE [LARGE SCALE GENOMIC DNA]</scope>
    <source>
        <strain evidence="1 2">19322</strain>
    </source>
</reference>
<protein>
    <submittedName>
        <fullName evidence="1">Uncharacterized protein</fullName>
    </submittedName>
</protein>
<organism evidence="1 2">
    <name type="scientific">Pseudomonas amygdali pv. morsprunorum</name>
    <dbReference type="NCBI Taxonomy" id="129138"/>
    <lineage>
        <taxon>Bacteria</taxon>
        <taxon>Pseudomonadati</taxon>
        <taxon>Pseudomonadota</taxon>
        <taxon>Gammaproteobacteria</taxon>
        <taxon>Pseudomonadales</taxon>
        <taxon>Pseudomonadaceae</taxon>
        <taxon>Pseudomonas</taxon>
        <taxon>Pseudomonas amygdali</taxon>
    </lineage>
</organism>
<dbReference type="EMBL" id="RBNS01000313">
    <property type="protein sequence ID" value="RML48126.1"/>
    <property type="molecule type" value="Genomic_DNA"/>
</dbReference>